<feature type="transmembrane region" description="Helical" evidence="3">
    <location>
        <begin position="515"/>
        <end position="537"/>
    </location>
</feature>
<keyword evidence="6" id="KW-1185">Reference proteome</keyword>
<name>A0A841PYF5_9BACI</name>
<dbReference type="AlphaFoldDB" id="A0A841PYF5"/>
<proteinExistence type="predicted"/>
<keyword evidence="1" id="KW-1188">Viral release from host cell</keyword>
<sequence>MATKDVGNLRTRLSWEDEGATRSLTGFRQDLKSLRSEMNLAKSGSKEYSQSLKGLREQSDILTRRFKTQQEQVKELRKRYEESRQTKGEDAKQTRNLADQYRNTVAQMNRTEQQLNKVTEAIEAQTNPWKKLSRNLDDAGTKMQTIGQSMTDFGRDYSLKVTAPIIAGSGAVFKAAMDFETAFTGVEKTVDATSEQMKSLRENIRDMAKEIPASTTEIAGVAEAAGQLGIEVENIEDFTRTMIDLGESTNLSANQAATEFARFANIVGMSQDDFDRLGSTIVGLGNNLATTESEISSMALRLAGAGAQIGLTEAETLSFAAALSSVGIEAEAGGSSFSKVMVEMQLAAERGGDSLEAFAKVAGVSSGDFKKAFEQDATKAIMMFIEGLSSAEERGLSAIGILDEMGITEIRMRDALLRAAGASDVFTNAINIGSKAWEENTALTEEAEKRYGTTASELRIMWNRVKDVAISLGESLAPAVMDALDAAEPLIQKIEDGAQAFSEMSEEEQRTILKMIAMAAAIGPVSVGLGGLITTIGGLSKGIGGVANLLGKSKGSGLLGRLGMLGLGGPVGLAVAGVGALGIGIYNLTKEKEKLHDINYDIIENMSTEIEATDQLINRFDELQSYNKLSNAEMLRYMDILSELESAKGEEAIKKLKDEQADLLEKSGFTNAEMEEFLGLNDKVIEKSPDTTKAISDQGNAYAENTSALKDLNREKREELLINAERELLNAVENENEHLKDQKELIKEIKQAEKDIAENRSSRLDITDQLRNEEQKLRDLQEELLGFEQDGTVESNAKWLSLRSQVDSQSRLVAELETEKSLLENTYEKLVDKLNTKNDDLDVTKEELAKIEALKYDYEQLILSQADVTAEKGRGLTKVNEEISRLEVLKAQLNEARENGELNTAEYEDQVAAIDEQLGRLRTAQGELEVINELAGQTVYKDVNIQEHPSNFWETLNRELGKEVTKRVRIMTAKGLAEDLGWYAEGTDHHPGGKFIAGEEGYELGRLGNKWELLNYGMYDRPTGYQVFTHDESKKILNSINRLPGYASGARPIGEADKILSRLNQPSTNDYRTINISVDAGNIMELQRIIELFTGLKQAQNAH</sequence>
<feature type="domain" description="Phage tail tape measure protein" evidence="4">
    <location>
        <begin position="202"/>
        <end position="391"/>
    </location>
</feature>
<comment type="caution">
    <text evidence="5">The sequence shown here is derived from an EMBL/GenBank/DDBJ whole genome shotgun (WGS) entry which is preliminary data.</text>
</comment>
<evidence type="ECO:0000259" key="4">
    <source>
        <dbReference type="Pfam" id="PF10145"/>
    </source>
</evidence>
<dbReference type="PANTHER" id="PTHR37813">
    <property type="entry name" value="FELS-2 PROPHAGE PROTEIN"/>
    <property type="match status" value="1"/>
</dbReference>
<accession>A0A841PYF5</accession>
<feature type="coiled-coil region" evidence="2">
    <location>
        <begin position="52"/>
        <end position="121"/>
    </location>
</feature>
<dbReference type="EMBL" id="JACHGH010000001">
    <property type="protein sequence ID" value="MBB6451981.1"/>
    <property type="molecule type" value="Genomic_DNA"/>
</dbReference>
<dbReference type="RefSeq" id="WP_174494460.1">
    <property type="nucleotide sequence ID" value="NZ_CADDWK010000001.1"/>
</dbReference>
<keyword evidence="3" id="KW-0812">Transmembrane</keyword>
<dbReference type="NCBIfam" id="TIGR01760">
    <property type="entry name" value="tape_meas_TP901"/>
    <property type="match status" value="1"/>
</dbReference>
<evidence type="ECO:0000256" key="2">
    <source>
        <dbReference type="SAM" id="Coils"/>
    </source>
</evidence>
<keyword evidence="2" id="KW-0175">Coiled coil</keyword>
<keyword evidence="3" id="KW-1133">Transmembrane helix</keyword>
<evidence type="ECO:0000256" key="3">
    <source>
        <dbReference type="SAM" id="Phobius"/>
    </source>
</evidence>
<organism evidence="5 6">
    <name type="scientific">Salirhabdus euzebyi</name>
    <dbReference type="NCBI Taxonomy" id="394506"/>
    <lineage>
        <taxon>Bacteria</taxon>
        <taxon>Bacillati</taxon>
        <taxon>Bacillota</taxon>
        <taxon>Bacilli</taxon>
        <taxon>Bacillales</taxon>
        <taxon>Bacillaceae</taxon>
        <taxon>Salirhabdus</taxon>
    </lineage>
</organism>
<feature type="coiled-coil region" evidence="2">
    <location>
        <begin position="714"/>
        <end position="910"/>
    </location>
</feature>
<dbReference type="PANTHER" id="PTHR37813:SF1">
    <property type="entry name" value="FELS-2 PROPHAGE PROTEIN"/>
    <property type="match status" value="1"/>
</dbReference>
<evidence type="ECO:0000313" key="5">
    <source>
        <dbReference type="EMBL" id="MBB6451981.1"/>
    </source>
</evidence>
<dbReference type="Proteomes" id="UP000581688">
    <property type="component" value="Unassembled WGS sequence"/>
</dbReference>
<keyword evidence="3" id="KW-0472">Membrane</keyword>
<evidence type="ECO:0000313" key="6">
    <source>
        <dbReference type="Proteomes" id="UP000581688"/>
    </source>
</evidence>
<gene>
    <name evidence="5" type="ORF">HNQ94_000402</name>
</gene>
<feature type="transmembrane region" description="Helical" evidence="3">
    <location>
        <begin position="558"/>
        <end position="586"/>
    </location>
</feature>
<dbReference type="Pfam" id="PF10145">
    <property type="entry name" value="PhageMin_Tail"/>
    <property type="match status" value="1"/>
</dbReference>
<reference evidence="5 6" key="1">
    <citation type="submission" date="2020-08" db="EMBL/GenBank/DDBJ databases">
        <title>Genomic Encyclopedia of Type Strains, Phase IV (KMG-IV): sequencing the most valuable type-strain genomes for metagenomic binning, comparative biology and taxonomic classification.</title>
        <authorList>
            <person name="Goeker M."/>
        </authorList>
    </citation>
    <scope>NUCLEOTIDE SEQUENCE [LARGE SCALE GENOMIC DNA]</scope>
    <source>
        <strain evidence="5 6">DSM 19612</strain>
    </source>
</reference>
<evidence type="ECO:0000256" key="1">
    <source>
        <dbReference type="ARBA" id="ARBA00022612"/>
    </source>
</evidence>
<dbReference type="Gene3D" id="1.10.287.950">
    <property type="entry name" value="Methyl-accepting chemotaxis protein"/>
    <property type="match status" value="1"/>
</dbReference>
<dbReference type="InterPro" id="IPR010090">
    <property type="entry name" value="Phage_tape_meas"/>
</dbReference>
<protein>
    <submittedName>
        <fullName evidence="5">TP901 family phage tail tape measure protein</fullName>
    </submittedName>
</protein>